<evidence type="ECO:0000313" key="1">
    <source>
        <dbReference type="EMBL" id="SDQ19410.1"/>
    </source>
</evidence>
<dbReference type="EMBL" id="FNKP01000001">
    <property type="protein sequence ID" value="SDQ19410.1"/>
    <property type="molecule type" value="Genomic_DNA"/>
</dbReference>
<evidence type="ECO:0000313" key="2">
    <source>
        <dbReference type="Proteomes" id="UP000183487"/>
    </source>
</evidence>
<dbReference type="RefSeq" id="WP_143026201.1">
    <property type="nucleotide sequence ID" value="NZ_FNKP01000001.1"/>
</dbReference>
<dbReference type="AlphaFoldDB" id="A0A1H0YWA9"/>
<accession>A0A1H0YWA9</accession>
<gene>
    <name evidence="1" type="ORF">SAMN05443245_0314</name>
</gene>
<reference evidence="2" key="1">
    <citation type="submission" date="2016-10" db="EMBL/GenBank/DDBJ databases">
        <authorList>
            <person name="Varghese N."/>
        </authorList>
    </citation>
    <scope>NUCLEOTIDE SEQUENCE [LARGE SCALE GENOMIC DNA]</scope>
    <source>
        <strain evidence="2">GAS106B</strain>
    </source>
</reference>
<dbReference type="Proteomes" id="UP000183487">
    <property type="component" value="Unassembled WGS sequence"/>
</dbReference>
<dbReference type="OrthoDB" id="1242806at2"/>
<proteinExistence type="predicted"/>
<name>A0A1H0YWA9_9BURK</name>
<protein>
    <submittedName>
        <fullName evidence="1">Uncharacterized protein</fullName>
    </submittedName>
</protein>
<sequence>MKIQGKDGLSSLHVVEGRLEQCRFLGLPDSIDSLQSAAPKARRRTFFNWLKAWVPILAALSGNGGVAVSAAWQDSYQSDVLARMNREADKVKSPPTWSYANLREPQTHSLGDAFLARSRTRAAQLTREPKTQLVLSKGANLYSYKTDGDLTLPANTTVTLATDAPQTGMWTKVQTRASGTASTTNYWIARSELASQSTRRAWNSFPLSLSAAPSRTSDYTRIVNLAGLTEHVDDKKQTWYEVDAGDATMNTVNGFVCGSGQPDVSLQNKWARAGFELLSSNLTTADLYKRFLYLKGDNATADEKTAFEASFNAAKSDALIAKLDEILTPKDQAQGKVGGQNLLTALNLKWRANLVDHLVVKYESEWGGPMSKWDALDPFMHDGLPYWKIEKERIKLLQMWDACAAALNPVSSPSVYHLHPVGIVGNFFDPDACACGCCMPVTGTRFKKDAHTYWYGPQHSGSISLGDCPALATMRANGTLSETEEKILRAMSQNEGKVDTVQAIDIAIISAGAMQKTIRGQASQGELATQIACFRDAHPAEYQRYFSNCG</sequence>
<organism evidence="1 2">
    <name type="scientific">Paraburkholderia fungorum</name>
    <dbReference type="NCBI Taxonomy" id="134537"/>
    <lineage>
        <taxon>Bacteria</taxon>
        <taxon>Pseudomonadati</taxon>
        <taxon>Pseudomonadota</taxon>
        <taxon>Betaproteobacteria</taxon>
        <taxon>Burkholderiales</taxon>
        <taxon>Burkholderiaceae</taxon>
        <taxon>Paraburkholderia</taxon>
    </lineage>
</organism>
<keyword evidence="2" id="KW-1185">Reference proteome</keyword>